<dbReference type="EnsemblProtists" id="HpaT800493">
    <property type="protein sequence ID" value="HpaP800493"/>
    <property type="gene ID" value="HpaG800493"/>
</dbReference>
<dbReference type="Proteomes" id="UP000011713">
    <property type="component" value="Unassembled WGS sequence"/>
</dbReference>
<evidence type="ECO:0000313" key="3">
    <source>
        <dbReference type="Proteomes" id="UP000011713"/>
    </source>
</evidence>
<dbReference type="AlphaFoldDB" id="M4B2J5"/>
<feature type="signal peptide" evidence="1">
    <location>
        <begin position="1"/>
        <end position="30"/>
    </location>
</feature>
<dbReference type="InParanoid" id="M4B2J5"/>
<dbReference type="VEuPathDB" id="FungiDB:HpaG800493"/>
<dbReference type="HOGENOM" id="CLU_1411255_0_0_1"/>
<dbReference type="EMBL" id="JH597777">
    <property type="status" value="NOT_ANNOTATED_CDS"/>
    <property type="molecule type" value="Genomic_DNA"/>
</dbReference>
<evidence type="ECO:0008006" key="4">
    <source>
        <dbReference type="Google" id="ProtNLM"/>
    </source>
</evidence>
<accession>M4B2J5</accession>
<organism evidence="2 3">
    <name type="scientific">Hyaloperonospora arabidopsidis (strain Emoy2)</name>
    <name type="common">Downy mildew agent</name>
    <name type="synonym">Peronospora arabidopsidis</name>
    <dbReference type="NCBI Taxonomy" id="559515"/>
    <lineage>
        <taxon>Eukaryota</taxon>
        <taxon>Sar</taxon>
        <taxon>Stramenopiles</taxon>
        <taxon>Oomycota</taxon>
        <taxon>Peronosporomycetes</taxon>
        <taxon>Peronosporales</taxon>
        <taxon>Peronosporaceae</taxon>
        <taxon>Hyaloperonospora</taxon>
    </lineage>
</organism>
<feature type="chain" id="PRO_5004048780" description="RxLR effector candidate protein" evidence="1">
    <location>
        <begin position="31"/>
        <end position="193"/>
    </location>
</feature>
<keyword evidence="1" id="KW-0732">Signal</keyword>
<proteinExistence type="predicted"/>
<sequence length="193" mass="21805">MRSSFRSDAKLKMWCIIAATSLCESTGVVAAVEDPPVTSVFKIEQSTQDQTLQKLESGKKTFLRPSGGITADEADSSGSERSSFLAVLDDIWMFIWKCIRKYLPGTKAYKQNKVVHDAELFGVKVDWDVQQQFRAIFEKGFKEGLSKTQVMIAIRNENQSYGIPYLHYLGGHLQSLRAKCRCEPLEGHQNPYM</sequence>
<evidence type="ECO:0000256" key="1">
    <source>
        <dbReference type="SAM" id="SignalP"/>
    </source>
</evidence>
<protein>
    <recommendedName>
        <fullName evidence="4">RxLR effector candidate protein</fullName>
    </recommendedName>
</protein>
<name>M4B2J5_HYAAE</name>
<reference evidence="2" key="2">
    <citation type="submission" date="2015-06" db="UniProtKB">
        <authorList>
            <consortium name="EnsemblProtists"/>
        </authorList>
    </citation>
    <scope>IDENTIFICATION</scope>
    <source>
        <strain evidence="2">Emoy2</strain>
    </source>
</reference>
<reference evidence="3" key="1">
    <citation type="journal article" date="2010" name="Science">
        <title>Signatures of adaptation to obligate biotrophy in the Hyaloperonospora arabidopsidis genome.</title>
        <authorList>
            <person name="Baxter L."/>
            <person name="Tripathy S."/>
            <person name="Ishaque N."/>
            <person name="Boot N."/>
            <person name="Cabral A."/>
            <person name="Kemen E."/>
            <person name="Thines M."/>
            <person name="Ah-Fong A."/>
            <person name="Anderson R."/>
            <person name="Badejoko W."/>
            <person name="Bittner-Eddy P."/>
            <person name="Boore J.L."/>
            <person name="Chibucos M.C."/>
            <person name="Coates M."/>
            <person name="Dehal P."/>
            <person name="Delehaunty K."/>
            <person name="Dong S."/>
            <person name="Downton P."/>
            <person name="Dumas B."/>
            <person name="Fabro G."/>
            <person name="Fronick C."/>
            <person name="Fuerstenberg S.I."/>
            <person name="Fulton L."/>
            <person name="Gaulin E."/>
            <person name="Govers F."/>
            <person name="Hughes L."/>
            <person name="Humphray S."/>
            <person name="Jiang R.H."/>
            <person name="Judelson H."/>
            <person name="Kamoun S."/>
            <person name="Kyung K."/>
            <person name="Meijer H."/>
            <person name="Minx P."/>
            <person name="Morris P."/>
            <person name="Nelson J."/>
            <person name="Phuntumart V."/>
            <person name="Qutob D."/>
            <person name="Rehmany A."/>
            <person name="Rougon-Cardoso A."/>
            <person name="Ryden P."/>
            <person name="Torto-Alalibo T."/>
            <person name="Studholme D."/>
            <person name="Wang Y."/>
            <person name="Win J."/>
            <person name="Wood J."/>
            <person name="Clifton S.W."/>
            <person name="Rogers J."/>
            <person name="Van den Ackerveken G."/>
            <person name="Jones J.D."/>
            <person name="McDowell J.M."/>
            <person name="Beynon J."/>
            <person name="Tyler B.M."/>
        </authorList>
    </citation>
    <scope>NUCLEOTIDE SEQUENCE [LARGE SCALE GENOMIC DNA]</scope>
    <source>
        <strain evidence="3">Emoy2</strain>
    </source>
</reference>
<keyword evidence="3" id="KW-1185">Reference proteome</keyword>
<evidence type="ECO:0000313" key="2">
    <source>
        <dbReference type="EnsemblProtists" id="HpaP800493"/>
    </source>
</evidence>